<dbReference type="Proteomes" id="UP000053669">
    <property type="component" value="Unassembled WGS sequence"/>
</dbReference>
<dbReference type="RefSeq" id="WP_059210692.1">
    <property type="nucleotide sequence ID" value="NZ_KQ948674.1"/>
</dbReference>
<evidence type="ECO:0000256" key="6">
    <source>
        <dbReference type="ARBA" id="ARBA00023014"/>
    </source>
</evidence>
<evidence type="ECO:0000256" key="5">
    <source>
        <dbReference type="ARBA" id="ARBA00023004"/>
    </source>
</evidence>
<accession>A0A117QWZ5</accession>
<keyword evidence="3" id="KW-0479">Metal-binding</keyword>
<evidence type="ECO:0000256" key="7">
    <source>
        <dbReference type="ARBA" id="ARBA00023291"/>
    </source>
</evidence>
<keyword evidence="4" id="KW-0249">Electron transport</keyword>
<evidence type="ECO:0000256" key="3">
    <source>
        <dbReference type="ARBA" id="ARBA00022723"/>
    </source>
</evidence>
<dbReference type="GO" id="GO:0051538">
    <property type="term" value="F:3 iron, 4 sulfur cluster binding"/>
    <property type="evidence" value="ECO:0007669"/>
    <property type="project" value="UniProtKB-KW"/>
</dbReference>
<dbReference type="InterPro" id="IPR051269">
    <property type="entry name" value="Fe-S_cluster_ET"/>
</dbReference>
<dbReference type="AlphaFoldDB" id="A0A117QWZ5"/>
<evidence type="ECO:0000256" key="2">
    <source>
        <dbReference type="ARBA" id="ARBA00022448"/>
    </source>
</evidence>
<keyword evidence="7" id="KW-0003">3Fe-4S</keyword>
<dbReference type="GO" id="GO:0046872">
    <property type="term" value="F:metal ion binding"/>
    <property type="evidence" value="ECO:0007669"/>
    <property type="project" value="UniProtKB-KW"/>
</dbReference>
<evidence type="ECO:0000313" key="9">
    <source>
        <dbReference type="Proteomes" id="UP000053669"/>
    </source>
</evidence>
<evidence type="ECO:0000256" key="4">
    <source>
        <dbReference type="ARBA" id="ARBA00022982"/>
    </source>
</evidence>
<sequence>MEQPEKTGHLSVDRGRCEGYGMCEQAAPELLHLDEDDVPVIDVAGISPTQKPLAEAAVRACPVAALSVRTASAPA</sequence>
<evidence type="ECO:0000313" key="8">
    <source>
        <dbReference type="EMBL" id="KUN58931.1"/>
    </source>
</evidence>
<dbReference type="Gene3D" id="3.30.70.20">
    <property type="match status" value="1"/>
</dbReference>
<protein>
    <recommendedName>
        <fullName evidence="10">Ferredoxin</fullName>
    </recommendedName>
</protein>
<dbReference type="STRING" id="58343.AQJ46_42430"/>
<name>A0A117QWZ5_9ACTN</name>
<evidence type="ECO:0000256" key="1">
    <source>
        <dbReference type="ARBA" id="ARBA00001927"/>
    </source>
</evidence>
<dbReference type="Pfam" id="PF13459">
    <property type="entry name" value="Fer4_15"/>
    <property type="match status" value="1"/>
</dbReference>
<dbReference type="PANTHER" id="PTHR36923">
    <property type="entry name" value="FERREDOXIN"/>
    <property type="match status" value="1"/>
</dbReference>
<dbReference type="SUPFAM" id="SSF54862">
    <property type="entry name" value="4Fe-4S ferredoxins"/>
    <property type="match status" value="1"/>
</dbReference>
<proteinExistence type="predicted"/>
<dbReference type="EMBL" id="LMWU01000055">
    <property type="protein sequence ID" value="KUN58931.1"/>
    <property type="molecule type" value="Genomic_DNA"/>
</dbReference>
<keyword evidence="6" id="KW-0411">Iron-sulfur</keyword>
<reference evidence="8 9" key="1">
    <citation type="submission" date="2015-10" db="EMBL/GenBank/DDBJ databases">
        <title>Draft genome sequence of Streptomyces canus DSM 40017, type strain for the species Streptomyces canus.</title>
        <authorList>
            <person name="Ruckert C."/>
            <person name="Winkler A."/>
            <person name="Kalinowski J."/>
            <person name="Kampfer P."/>
            <person name="Glaeser S."/>
        </authorList>
    </citation>
    <scope>NUCLEOTIDE SEQUENCE [LARGE SCALE GENOMIC DNA]</scope>
    <source>
        <strain evidence="8 9">DSM 40017</strain>
    </source>
</reference>
<evidence type="ECO:0008006" key="10">
    <source>
        <dbReference type="Google" id="ProtNLM"/>
    </source>
</evidence>
<gene>
    <name evidence="8" type="ORF">AQJ46_42430</name>
</gene>
<comment type="cofactor">
    <cofactor evidence="1">
        <name>[3Fe-4S] cluster</name>
        <dbReference type="ChEBI" id="CHEBI:21137"/>
    </cofactor>
</comment>
<comment type="caution">
    <text evidence="8">The sequence shown here is derived from an EMBL/GenBank/DDBJ whole genome shotgun (WGS) entry which is preliminary data.</text>
</comment>
<dbReference type="PANTHER" id="PTHR36923:SF3">
    <property type="entry name" value="FERREDOXIN"/>
    <property type="match status" value="1"/>
</dbReference>
<keyword evidence="5" id="KW-0408">Iron</keyword>
<organism evidence="8 9">
    <name type="scientific">Streptomyces canus</name>
    <dbReference type="NCBI Taxonomy" id="58343"/>
    <lineage>
        <taxon>Bacteria</taxon>
        <taxon>Bacillati</taxon>
        <taxon>Actinomycetota</taxon>
        <taxon>Actinomycetes</taxon>
        <taxon>Kitasatosporales</taxon>
        <taxon>Streptomycetaceae</taxon>
        <taxon>Streptomyces</taxon>
        <taxon>Streptomyces aurantiacus group</taxon>
    </lineage>
</organism>
<keyword evidence="2" id="KW-0813">Transport</keyword>